<evidence type="ECO:0000313" key="1">
    <source>
        <dbReference type="EMBL" id="KHD76548.1"/>
    </source>
</evidence>
<reference evidence="1 2" key="1">
    <citation type="submission" date="2014-10" db="EMBL/GenBank/DDBJ databases">
        <title>Draft genome sequence of Actinoplanes utahensis NRRL 12052.</title>
        <authorList>
            <person name="Velasco-Bucheli B."/>
            <person name="del Cerro C."/>
            <person name="Hormigo D."/>
            <person name="Garcia J.L."/>
            <person name="Acebal C."/>
            <person name="Arroyo M."/>
            <person name="de la Mata I."/>
        </authorList>
    </citation>
    <scope>NUCLEOTIDE SEQUENCE [LARGE SCALE GENOMIC DNA]</scope>
    <source>
        <strain evidence="1 2">NRRL 12052</strain>
    </source>
</reference>
<dbReference type="RefSeq" id="WP_043525416.1">
    <property type="nucleotide sequence ID" value="NZ_BAABKU010000025.1"/>
</dbReference>
<name>A0A0A6UN92_ACTUT</name>
<organism evidence="1 2">
    <name type="scientific">Actinoplanes utahensis</name>
    <dbReference type="NCBI Taxonomy" id="1869"/>
    <lineage>
        <taxon>Bacteria</taxon>
        <taxon>Bacillati</taxon>
        <taxon>Actinomycetota</taxon>
        <taxon>Actinomycetes</taxon>
        <taxon>Micromonosporales</taxon>
        <taxon>Micromonosporaceae</taxon>
        <taxon>Actinoplanes</taxon>
    </lineage>
</organism>
<sequence length="70" mass="7480">MSLMRGRIGEIDAKVEAIRRLIEGASKEDPEMAAGLATTEPMPGVQSKINEFAGAAEDMDRLGAELGYRG</sequence>
<comment type="caution">
    <text evidence="1">The sequence shown here is derived from an EMBL/GenBank/DDBJ whole genome shotgun (WGS) entry which is preliminary data.</text>
</comment>
<proteinExistence type="predicted"/>
<gene>
    <name evidence="1" type="ORF">MB27_16210</name>
</gene>
<dbReference type="EMBL" id="JRTT01000017">
    <property type="protein sequence ID" value="KHD76548.1"/>
    <property type="molecule type" value="Genomic_DNA"/>
</dbReference>
<dbReference type="AlphaFoldDB" id="A0A0A6UN92"/>
<accession>A0A0A6UN92</accession>
<protein>
    <submittedName>
        <fullName evidence="1">Uncharacterized protein</fullName>
    </submittedName>
</protein>
<dbReference type="Proteomes" id="UP000054537">
    <property type="component" value="Unassembled WGS sequence"/>
</dbReference>
<keyword evidence="2" id="KW-1185">Reference proteome</keyword>
<evidence type="ECO:0000313" key="2">
    <source>
        <dbReference type="Proteomes" id="UP000054537"/>
    </source>
</evidence>